<sequence length="134" mass="15360">MRLEGEGSAVIGLTKKYQDPQKKVIVVDDNDDDDSDQDDLNYDLEYDETLKDYKESKTGSYVKLHRNIADAVYNRKCIHILVELPHRALSKRPDIFRYDKKGNLIVVVDDRNVKQVFGEKLANALMAKSNKVST</sequence>
<gene>
    <name evidence="1" type="ORF">RhiirA5_368180</name>
</gene>
<protein>
    <submittedName>
        <fullName evidence="1">Uncharacterized protein</fullName>
    </submittedName>
</protein>
<reference evidence="1 2" key="2">
    <citation type="submission" date="2017-09" db="EMBL/GenBank/DDBJ databases">
        <title>Extensive intraspecific genome diversity in a model arbuscular mycorrhizal fungus.</title>
        <authorList>
            <person name="Chen E.C."/>
            <person name="Morin E."/>
            <person name="Beaudet D."/>
            <person name="Noel J."/>
            <person name="Ndikumana S."/>
            <person name="Charron P."/>
            <person name="St-Onge C."/>
            <person name="Giorgi J."/>
            <person name="Grigoriev I.V."/>
            <person name="Roux C."/>
            <person name="Martin F.M."/>
            <person name="Corradi N."/>
        </authorList>
    </citation>
    <scope>NUCLEOTIDE SEQUENCE [LARGE SCALE GENOMIC DNA]</scope>
    <source>
        <strain evidence="1 2">A5</strain>
    </source>
</reference>
<dbReference type="EMBL" id="LLXJ01005872">
    <property type="protein sequence ID" value="PKB94560.1"/>
    <property type="molecule type" value="Genomic_DNA"/>
</dbReference>
<proteinExistence type="predicted"/>
<comment type="caution">
    <text evidence="1">The sequence shown here is derived from an EMBL/GenBank/DDBJ whole genome shotgun (WGS) entry which is preliminary data.</text>
</comment>
<dbReference type="AlphaFoldDB" id="A0A2N0NJ14"/>
<reference evidence="1 2" key="1">
    <citation type="submission" date="2016-04" db="EMBL/GenBank/DDBJ databases">
        <title>Genome analyses suggest a sexual origin of heterokaryosis in a supposedly ancient asexual fungus.</title>
        <authorList>
            <person name="Ropars J."/>
            <person name="Sedzielewska K."/>
            <person name="Noel J."/>
            <person name="Charron P."/>
            <person name="Farinelli L."/>
            <person name="Marton T."/>
            <person name="Kruger M."/>
            <person name="Pelin A."/>
            <person name="Brachmann A."/>
            <person name="Corradi N."/>
        </authorList>
    </citation>
    <scope>NUCLEOTIDE SEQUENCE [LARGE SCALE GENOMIC DNA]</scope>
    <source>
        <strain evidence="1 2">A5</strain>
    </source>
</reference>
<dbReference type="VEuPathDB" id="FungiDB:FUN_019651"/>
<organism evidence="1 2">
    <name type="scientific">Rhizophagus irregularis</name>
    <dbReference type="NCBI Taxonomy" id="588596"/>
    <lineage>
        <taxon>Eukaryota</taxon>
        <taxon>Fungi</taxon>
        <taxon>Fungi incertae sedis</taxon>
        <taxon>Mucoromycota</taxon>
        <taxon>Glomeromycotina</taxon>
        <taxon>Glomeromycetes</taxon>
        <taxon>Glomerales</taxon>
        <taxon>Glomeraceae</taxon>
        <taxon>Rhizophagus</taxon>
    </lineage>
</organism>
<dbReference type="Proteomes" id="UP000232722">
    <property type="component" value="Unassembled WGS sequence"/>
</dbReference>
<name>A0A2N0NJ14_9GLOM</name>
<evidence type="ECO:0000313" key="1">
    <source>
        <dbReference type="EMBL" id="PKB94560.1"/>
    </source>
</evidence>
<accession>A0A2N0NJ14</accession>
<dbReference type="VEuPathDB" id="FungiDB:RhiirA1_542555"/>
<dbReference type="VEuPathDB" id="FungiDB:RhiirFUN_000131"/>
<evidence type="ECO:0000313" key="2">
    <source>
        <dbReference type="Proteomes" id="UP000232722"/>
    </source>
</evidence>